<organism evidence="2">
    <name type="scientific">uncultured Thermomicrobiales bacterium</name>
    <dbReference type="NCBI Taxonomy" id="1645740"/>
    <lineage>
        <taxon>Bacteria</taxon>
        <taxon>Pseudomonadati</taxon>
        <taxon>Thermomicrobiota</taxon>
        <taxon>Thermomicrobia</taxon>
        <taxon>Thermomicrobiales</taxon>
        <taxon>environmental samples</taxon>
    </lineage>
</organism>
<protein>
    <submittedName>
        <fullName evidence="2">D-alanyl-D-alanine carboxypeptidase</fullName>
        <ecNumber evidence="2">3.4.16.4</ecNumber>
    </submittedName>
</protein>
<evidence type="ECO:0000259" key="1">
    <source>
        <dbReference type="Pfam" id="PF00144"/>
    </source>
</evidence>
<feature type="domain" description="Beta-lactamase-related" evidence="1">
    <location>
        <begin position="2"/>
        <end position="311"/>
    </location>
</feature>
<dbReference type="Gene3D" id="3.40.710.10">
    <property type="entry name" value="DD-peptidase/beta-lactamase superfamily"/>
    <property type="match status" value="1"/>
</dbReference>
<dbReference type="GO" id="GO:0009002">
    <property type="term" value="F:serine-type D-Ala-D-Ala carboxypeptidase activity"/>
    <property type="evidence" value="ECO:0007669"/>
    <property type="project" value="UniProtKB-EC"/>
</dbReference>
<dbReference type="InterPro" id="IPR001466">
    <property type="entry name" value="Beta-lactam-related"/>
</dbReference>
<reference evidence="2" key="1">
    <citation type="submission" date="2020-02" db="EMBL/GenBank/DDBJ databases">
        <authorList>
            <person name="Meier V. D."/>
        </authorList>
    </citation>
    <scope>NUCLEOTIDE SEQUENCE</scope>
    <source>
        <strain evidence="2">AVDCRST_MAG59</strain>
    </source>
</reference>
<keyword evidence="2" id="KW-0121">Carboxypeptidase</keyword>
<dbReference type="InterPro" id="IPR050491">
    <property type="entry name" value="AmpC-like"/>
</dbReference>
<dbReference type="EMBL" id="CADCWF010000102">
    <property type="protein sequence ID" value="CAA9549631.1"/>
    <property type="molecule type" value="Genomic_DNA"/>
</dbReference>
<proteinExistence type="predicted"/>
<dbReference type="InterPro" id="IPR012338">
    <property type="entry name" value="Beta-lactam/transpept-like"/>
</dbReference>
<name>A0A6J4UHI4_9BACT</name>
<sequence>MALTVDGRPALVAAVGHLNLEGTEPLDPEARFYAYSITKTFLAIAVLRLAEQGHLGLDDRLQAILPETPVDEPVTLRQVLNHTAGLPDYGSMAEYNEALRADPGAPWTSDQFLTRTLRLGVRFAAGRSWAYSNIGFLLVRLVIERITQQPMPDALADLVFRPAGLRQTFVAESLADGHALTPGYSAALDDDGDLRDVSHRYHPGWVAHGVAISTAPDLARAMEHLLTGRLLDEPSMAAMLTAVPVPDRHPLVVRPAYGLGLMVDLASPYGLVAGHAGGGPGYSAAAFHVPDVVGHRLTSVALVNRDRPDLGMELAFALVDAFAARNEVPRPT</sequence>
<dbReference type="SUPFAM" id="SSF56601">
    <property type="entry name" value="beta-lactamase/transpeptidase-like"/>
    <property type="match status" value="1"/>
</dbReference>
<dbReference type="Pfam" id="PF00144">
    <property type="entry name" value="Beta-lactamase"/>
    <property type="match status" value="1"/>
</dbReference>
<evidence type="ECO:0000313" key="2">
    <source>
        <dbReference type="EMBL" id="CAA9549631.1"/>
    </source>
</evidence>
<accession>A0A6J4UHI4</accession>
<dbReference type="PANTHER" id="PTHR46825:SF7">
    <property type="entry name" value="D-ALANYL-D-ALANINE CARBOXYPEPTIDASE"/>
    <property type="match status" value="1"/>
</dbReference>
<keyword evidence="2" id="KW-0645">Protease</keyword>
<keyword evidence="2" id="KW-0378">Hydrolase</keyword>
<dbReference type="PANTHER" id="PTHR46825">
    <property type="entry name" value="D-ALANYL-D-ALANINE-CARBOXYPEPTIDASE/ENDOPEPTIDASE AMPH"/>
    <property type="match status" value="1"/>
</dbReference>
<dbReference type="EC" id="3.4.16.4" evidence="2"/>
<dbReference type="AlphaFoldDB" id="A0A6J4UHI4"/>
<gene>
    <name evidence="2" type="ORF">AVDCRST_MAG59-1637</name>
</gene>